<dbReference type="AlphaFoldDB" id="A0AA35XGZ1"/>
<gene>
    <name evidence="3" type="ORF">GBAR_LOCUS31801</name>
</gene>
<dbReference type="PROSITE" id="PS50011">
    <property type="entry name" value="PROTEIN_KINASE_DOM"/>
    <property type="match status" value="1"/>
</dbReference>
<protein>
    <submittedName>
        <fullName evidence="3">Serine/threonine-protein kinase A-Raf</fullName>
    </submittedName>
</protein>
<feature type="domain" description="Protein kinase" evidence="2">
    <location>
        <begin position="248"/>
        <end position="506"/>
    </location>
</feature>
<comment type="caution">
    <text evidence="3">The sequence shown here is derived from an EMBL/GenBank/DDBJ whole genome shotgun (WGS) entry which is preliminary data.</text>
</comment>
<keyword evidence="3" id="KW-0418">Kinase</keyword>
<evidence type="ECO:0000313" key="4">
    <source>
        <dbReference type="Proteomes" id="UP001174909"/>
    </source>
</evidence>
<feature type="region of interest" description="Disordered" evidence="1">
    <location>
        <begin position="510"/>
        <end position="534"/>
    </location>
</feature>
<dbReference type="PANTHER" id="PTHR44329">
    <property type="entry name" value="SERINE/THREONINE-PROTEIN KINASE TNNI3K-RELATED"/>
    <property type="match status" value="1"/>
</dbReference>
<keyword evidence="4" id="KW-1185">Reference proteome</keyword>
<dbReference type="GO" id="GO:0004674">
    <property type="term" value="F:protein serine/threonine kinase activity"/>
    <property type="evidence" value="ECO:0007669"/>
    <property type="project" value="TreeGrafter"/>
</dbReference>
<dbReference type="InterPro" id="IPR051681">
    <property type="entry name" value="Ser/Thr_Kinases-Pseudokinases"/>
</dbReference>
<name>A0AA35XGZ1_GEOBA</name>
<evidence type="ECO:0000313" key="3">
    <source>
        <dbReference type="EMBL" id="CAI8058478.1"/>
    </source>
</evidence>
<dbReference type="InterPro" id="IPR011009">
    <property type="entry name" value="Kinase-like_dom_sf"/>
</dbReference>
<dbReference type="InterPro" id="IPR000719">
    <property type="entry name" value="Prot_kinase_dom"/>
</dbReference>
<dbReference type="SUPFAM" id="SSF56112">
    <property type="entry name" value="Protein kinase-like (PK-like)"/>
    <property type="match status" value="1"/>
</dbReference>
<dbReference type="Gene3D" id="3.30.200.20">
    <property type="entry name" value="Phosphorylase Kinase, domain 1"/>
    <property type="match status" value="1"/>
</dbReference>
<dbReference type="GO" id="GO:0005524">
    <property type="term" value="F:ATP binding"/>
    <property type="evidence" value="ECO:0007669"/>
    <property type="project" value="InterPro"/>
</dbReference>
<dbReference type="Gene3D" id="1.10.510.10">
    <property type="entry name" value="Transferase(Phosphotransferase) domain 1"/>
    <property type="match status" value="2"/>
</dbReference>
<organism evidence="3 4">
    <name type="scientific">Geodia barretti</name>
    <name type="common">Barrett's horny sponge</name>
    <dbReference type="NCBI Taxonomy" id="519541"/>
    <lineage>
        <taxon>Eukaryota</taxon>
        <taxon>Metazoa</taxon>
        <taxon>Porifera</taxon>
        <taxon>Demospongiae</taxon>
        <taxon>Heteroscleromorpha</taxon>
        <taxon>Tetractinellida</taxon>
        <taxon>Astrophorina</taxon>
        <taxon>Geodiidae</taxon>
        <taxon>Geodia</taxon>
    </lineage>
</organism>
<dbReference type="Pfam" id="PF07714">
    <property type="entry name" value="PK_Tyr_Ser-Thr"/>
    <property type="match status" value="1"/>
</dbReference>
<dbReference type="Proteomes" id="UP001174909">
    <property type="component" value="Unassembled WGS sequence"/>
</dbReference>
<accession>A0AA35XGZ1</accession>
<dbReference type="EMBL" id="CASHTH010004520">
    <property type="protein sequence ID" value="CAI8058478.1"/>
    <property type="molecule type" value="Genomic_DNA"/>
</dbReference>
<reference evidence="3" key="1">
    <citation type="submission" date="2023-03" db="EMBL/GenBank/DDBJ databases">
        <authorList>
            <person name="Steffen K."/>
            <person name="Cardenas P."/>
        </authorList>
    </citation>
    <scope>NUCLEOTIDE SEQUENCE</scope>
</reference>
<dbReference type="InterPro" id="IPR001245">
    <property type="entry name" value="Ser-Thr/Tyr_kinase_cat_dom"/>
</dbReference>
<feature type="compositionally biased region" description="Polar residues" evidence="1">
    <location>
        <begin position="510"/>
        <end position="522"/>
    </location>
</feature>
<proteinExistence type="predicted"/>
<sequence>MLALLMITAAPLSEKCKRSERLENGELRPRPGTVDSRPVVSAVCSSVSSSFQPESPQIVSMTCVSSRTTFIPAPSALCSEHLNLVKTSSSSSSGWCSAARAVCCTTIGDFDGTLLPGCMSPIASYSPLLLRPTISISPSFCCETISSSSSSTVASKAAAASAVESLKWCEARRIGSEPANLQSWLSIASLAESPGCYCGEEEEDDVFTVTACRELEGDSWSACEDLDDEEEEFWLEGWEEFIIPSREISLTSVISHNCEETVFGGYWHGSVQVISREARSGYDTRCFCHEVAALNKIRHESIQLFMGITLDMGGGHLGLVMSPLKGESLHTRLHVHCHQFSMSSKFKIVKQICEGMEYLHSRGISHGRLSASTVYIHNRVCIRFRPQVCLPRCVPCDDLISLPPEDIRTLAHSGGSLVLPNPPALKPDVFAFGTLVYELVLLGKPFKNVPRECVIWRVGSGRLQPLSLLPRDRLRGIIQRCWKLNPDSRPTFKTILSDVEQNVPVFSPQTSNGLQRSLSLPSVLTDPPSPTLIY</sequence>
<dbReference type="PANTHER" id="PTHR44329:SF253">
    <property type="entry name" value="KINASE SUPPRESSOR OF RAS 2"/>
    <property type="match status" value="1"/>
</dbReference>
<evidence type="ECO:0000259" key="2">
    <source>
        <dbReference type="PROSITE" id="PS50011"/>
    </source>
</evidence>
<keyword evidence="3" id="KW-0808">Transferase</keyword>
<evidence type="ECO:0000256" key="1">
    <source>
        <dbReference type="SAM" id="MobiDB-lite"/>
    </source>
</evidence>